<sequence>MKLRFVAALFAALSLAACQTAQPPSTASGKPEVTIRAPVSKIKALIISHAMNNGMSITKDTEYMLQFDKPTTNLGAAVLLGSKYDSTPNVRYVITFAPLGDETRVIASAMFVTNPGSAFEHLTPVNAGPGIDETQNELQQIKTMAETREIPVASAPQKKHSRIH</sequence>
<organism evidence="2 3">
    <name type="scientific">Nitrobacter hamburgensis (strain DSM 10229 / NCIMB 13809 / X14)</name>
    <dbReference type="NCBI Taxonomy" id="323097"/>
    <lineage>
        <taxon>Bacteria</taxon>
        <taxon>Pseudomonadati</taxon>
        <taxon>Pseudomonadota</taxon>
        <taxon>Alphaproteobacteria</taxon>
        <taxon>Hyphomicrobiales</taxon>
        <taxon>Nitrobacteraceae</taxon>
        <taxon>Nitrobacter</taxon>
    </lineage>
</organism>
<keyword evidence="1" id="KW-0732">Signal</keyword>
<dbReference type="EMBL" id="CP000319">
    <property type="protein sequence ID" value="ABE62814.1"/>
    <property type="molecule type" value="Genomic_DNA"/>
</dbReference>
<evidence type="ECO:0000313" key="2">
    <source>
        <dbReference type="EMBL" id="ABE62814.1"/>
    </source>
</evidence>
<dbReference type="HOGENOM" id="CLU_1617269_0_0_5"/>
<accession>Q1QLT3</accession>
<keyword evidence="3" id="KW-1185">Reference proteome</keyword>
<gene>
    <name evidence="2" type="ordered locus">Nham_2016</name>
</gene>
<protein>
    <recommendedName>
        <fullName evidence="4">Lipoprotein</fullName>
    </recommendedName>
</protein>
<name>Q1QLT3_NITHX</name>
<evidence type="ECO:0008006" key="4">
    <source>
        <dbReference type="Google" id="ProtNLM"/>
    </source>
</evidence>
<feature type="signal peptide" evidence="1">
    <location>
        <begin position="1"/>
        <end position="21"/>
    </location>
</feature>
<feature type="chain" id="PRO_5004196242" description="Lipoprotein" evidence="1">
    <location>
        <begin position="22"/>
        <end position="164"/>
    </location>
</feature>
<reference evidence="2 3" key="1">
    <citation type="submission" date="2006-03" db="EMBL/GenBank/DDBJ databases">
        <title>Complete sequence of chromosome of Nitrobacter hamburgensis X14.</title>
        <authorList>
            <consortium name="US DOE Joint Genome Institute"/>
            <person name="Copeland A."/>
            <person name="Lucas S."/>
            <person name="Lapidus A."/>
            <person name="Barry K."/>
            <person name="Detter J.C."/>
            <person name="Glavina del Rio T."/>
            <person name="Hammon N."/>
            <person name="Israni S."/>
            <person name="Dalin E."/>
            <person name="Tice H."/>
            <person name="Pitluck S."/>
            <person name="Chain P."/>
            <person name="Malfatti S."/>
            <person name="Shin M."/>
            <person name="Vergez L."/>
            <person name="Schmutz J."/>
            <person name="Larimer F."/>
            <person name="Land M."/>
            <person name="Hauser L."/>
            <person name="Kyrpides N."/>
            <person name="Ivanova N."/>
            <person name="Ward B."/>
            <person name="Arp D."/>
            <person name="Klotz M."/>
            <person name="Stein L."/>
            <person name="O'Mullan G."/>
            <person name="Starkenburg S."/>
            <person name="Sayavedra L."/>
            <person name="Poret-Peterson A.T."/>
            <person name="Gentry M.E."/>
            <person name="Bruce D."/>
            <person name="Richardson P."/>
        </authorList>
    </citation>
    <scope>NUCLEOTIDE SEQUENCE [LARGE SCALE GENOMIC DNA]</scope>
    <source>
        <strain evidence="3">DSM 10229 / NCIMB 13809 / X14</strain>
    </source>
</reference>
<dbReference type="eggNOG" id="ENOG502ZPM0">
    <property type="taxonomic scope" value="Bacteria"/>
</dbReference>
<dbReference type="AlphaFoldDB" id="Q1QLT3"/>
<dbReference type="RefSeq" id="WP_011510494.1">
    <property type="nucleotide sequence ID" value="NC_007964.1"/>
</dbReference>
<dbReference type="Proteomes" id="UP000001953">
    <property type="component" value="Chromosome"/>
</dbReference>
<evidence type="ECO:0000313" key="3">
    <source>
        <dbReference type="Proteomes" id="UP000001953"/>
    </source>
</evidence>
<evidence type="ECO:0000256" key="1">
    <source>
        <dbReference type="SAM" id="SignalP"/>
    </source>
</evidence>
<dbReference type="PROSITE" id="PS51257">
    <property type="entry name" value="PROKAR_LIPOPROTEIN"/>
    <property type="match status" value="1"/>
</dbReference>
<dbReference type="OrthoDB" id="8238352at2"/>
<dbReference type="KEGG" id="nha:Nham_2016"/>
<proteinExistence type="predicted"/>